<dbReference type="AlphaFoldDB" id="A0AAX0LBI1"/>
<dbReference type="NCBIfam" id="NF006293">
    <property type="entry name" value="PRK08476.1"/>
    <property type="match status" value="1"/>
</dbReference>
<keyword evidence="4 13" id="KW-0812">Transmembrane</keyword>
<evidence type="ECO:0000256" key="8">
    <source>
        <dbReference type="ARBA" id="ARBA00023136"/>
    </source>
</evidence>
<dbReference type="Proteomes" id="UP000189728">
    <property type="component" value="Unassembled WGS sequence"/>
</dbReference>
<dbReference type="GO" id="GO:0012505">
    <property type="term" value="C:endomembrane system"/>
    <property type="evidence" value="ECO:0007669"/>
    <property type="project" value="UniProtKB-SubCell"/>
</dbReference>
<evidence type="ECO:0000256" key="5">
    <source>
        <dbReference type="ARBA" id="ARBA00022781"/>
    </source>
</evidence>
<feature type="transmembrane region" description="Helical" evidence="14">
    <location>
        <begin position="6"/>
        <end position="28"/>
    </location>
</feature>
<evidence type="ECO:0000256" key="1">
    <source>
        <dbReference type="ARBA" id="ARBA00005513"/>
    </source>
</evidence>
<evidence type="ECO:0000256" key="3">
    <source>
        <dbReference type="ARBA" id="ARBA00022547"/>
    </source>
</evidence>
<keyword evidence="5 13" id="KW-0375">Hydrogen ion transport</keyword>
<comment type="function">
    <text evidence="11">Component of the F(0) channel, it forms part of the peripheral stalk, linking F(1) to F(0). The b'-subunit is a diverged and duplicated form of b found in plants and photosynthetic bacteria.</text>
</comment>
<evidence type="ECO:0000256" key="10">
    <source>
        <dbReference type="ARBA" id="ARBA00025198"/>
    </source>
</evidence>
<dbReference type="GO" id="GO:0015986">
    <property type="term" value="P:proton motive force-driven ATP synthesis"/>
    <property type="evidence" value="ECO:0007669"/>
    <property type="project" value="InterPro"/>
</dbReference>
<comment type="function">
    <text evidence="10">F(1)F(0) ATP synthase produces ATP from ADP in the presence of a proton or sodium gradient. F-type ATPases consist of two structural domains, F(1) containing the extramembraneous catalytic core and F(0) containing the membrane proton channel, linked together by a central stalk and a peripheral stalk. During catalysis, ATP synthesis in the catalytic domain of F(1) is coupled via a rotary mechanism of the central stalk subunits to proton translocation.</text>
</comment>
<protein>
    <submittedName>
        <fullName evidence="15">F0F1 ATP synthase subunit B</fullName>
    </submittedName>
</protein>
<dbReference type="InterPro" id="IPR050059">
    <property type="entry name" value="ATP_synthase_B_chain"/>
</dbReference>
<gene>
    <name evidence="15" type="ORF">BFG04_00895</name>
</gene>
<evidence type="ECO:0000256" key="4">
    <source>
        <dbReference type="ARBA" id="ARBA00022692"/>
    </source>
</evidence>
<sequence length="140" mass="16124">MLEINPSLVILTAIVFLILIAVLNSLLYKPMLKFLDDRNTFIKNKEDSVNKNNNDLGVYEQEIQSIISNARNEANAIKQEALNSAKALAQDEIKQKKLHIEEEYIKFTEELNSKKDTLKNELMLKIPELKEILNNKIARI</sequence>
<evidence type="ECO:0000256" key="13">
    <source>
        <dbReference type="RuleBase" id="RU003848"/>
    </source>
</evidence>
<dbReference type="GO" id="GO:0045259">
    <property type="term" value="C:proton-transporting ATP synthase complex"/>
    <property type="evidence" value="ECO:0007669"/>
    <property type="project" value="UniProtKB-KW"/>
</dbReference>
<evidence type="ECO:0000256" key="14">
    <source>
        <dbReference type="SAM" id="Phobius"/>
    </source>
</evidence>
<comment type="similarity">
    <text evidence="1 13">Belongs to the ATPase B chain family.</text>
</comment>
<dbReference type="PANTHER" id="PTHR33445:SF1">
    <property type="entry name" value="ATP SYNTHASE SUBUNIT B"/>
    <property type="match status" value="1"/>
</dbReference>
<name>A0AAX0LBI1_9BACT</name>
<evidence type="ECO:0000256" key="6">
    <source>
        <dbReference type="ARBA" id="ARBA00022989"/>
    </source>
</evidence>
<comment type="subcellular location">
    <subcellularLocation>
        <location evidence="12">Endomembrane system</location>
        <topology evidence="12">Single-pass membrane protein</topology>
    </subcellularLocation>
</comment>
<keyword evidence="8 14" id="KW-0472">Membrane</keyword>
<keyword evidence="7 13" id="KW-0406">Ion transport</keyword>
<dbReference type="RefSeq" id="WP_078415267.1">
    <property type="nucleotide sequence ID" value="NZ_MCRK01000012.1"/>
</dbReference>
<dbReference type="InterPro" id="IPR002146">
    <property type="entry name" value="ATP_synth_b/b'su_bac/chlpt"/>
</dbReference>
<dbReference type="GO" id="GO:0046961">
    <property type="term" value="F:proton-transporting ATPase activity, rotational mechanism"/>
    <property type="evidence" value="ECO:0007669"/>
    <property type="project" value="TreeGrafter"/>
</dbReference>
<evidence type="ECO:0000256" key="11">
    <source>
        <dbReference type="ARBA" id="ARBA00025614"/>
    </source>
</evidence>
<evidence type="ECO:0000256" key="9">
    <source>
        <dbReference type="ARBA" id="ARBA00023310"/>
    </source>
</evidence>
<comment type="caution">
    <text evidence="15">The sequence shown here is derived from an EMBL/GenBank/DDBJ whole genome shotgun (WGS) entry which is preliminary data.</text>
</comment>
<dbReference type="EMBL" id="MCRK01000012">
    <property type="protein sequence ID" value="OPA81729.1"/>
    <property type="molecule type" value="Genomic_DNA"/>
</dbReference>
<dbReference type="CDD" id="cd06503">
    <property type="entry name" value="ATP-synt_Fo_b"/>
    <property type="match status" value="1"/>
</dbReference>
<evidence type="ECO:0000313" key="16">
    <source>
        <dbReference type="Proteomes" id="UP000189728"/>
    </source>
</evidence>
<dbReference type="Gene3D" id="1.20.5.2950">
    <property type="match status" value="1"/>
</dbReference>
<keyword evidence="6 14" id="KW-1133">Transmembrane helix</keyword>
<proteinExistence type="inferred from homology"/>
<evidence type="ECO:0000256" key="2">
    <source>
        <dbReference type="ARBA" id="ARBA00022448"/>
    </source>
</evidence>
<keyword evidence="9" id="KW-0066">ATP synthesis</keyword>
<accession>A0AAX0LBI1</accession>
<dbReference type="Pfam" id="PF00430">
    <property type="entry name" value="ATP-synt_B"/>
    <property type="match status" value="1"/>
</dbReference>
<keyword evidence="3 13" id="KW-0138">CF(0)</keyword>
<dbReference type="PANTHER" id="PTHR33445">
    <property type="entry name" value="ATP SYNTHASE SUBUNIT B', CHLOROPLASTIC"/>
    <property type="match status" value="1"/>
</dbReference>
<organism evidence="15 16">
    <name type="scientific">Campylobacter pinnipediorum subsp. pinnipediorum</name>
    <dbReference type="NCBI Taxonomy" id="1660067"/>
    <lineage>
        <taxon>Bacteria</taxon>
        <taxon>Pseudomonadati</taxon>
        <taxon>Campylobacterota</taxon>
        <taxon>Epsilonproteobacteria</taxon>
        <taxon>Campylobacterales</taxon>
        <taxon>Campylobacteraceae</taxon>
        <taxon>Campylobacter</taxon>
    </lineage>
</organism>
<reference evidence="15 16" key="1">
    <citation type="submission" date="2016-08" db="EMBL/GenBank/DDBJ databases">
        <title>Campylobacter species from sea mammals.</title>
        <authorList>
            <person name="Gilbert M.J."/>
            <person name="Byrne B.A."/>
            <person name="Zomer A.L."/>
            <person name="Wagenaar J.A."/>
        </authorList>
    </citation>
    <scope>NUCLEOTIDE SEQUENCE [LARGE SCALE GENOMIC DNA]</scope>
    <source>
        <strain evidence="15 16">1105248</strain>
    </source>
</reference>
<evidence type="ECO:0000256" key="12">
    <source>
        <dbReference type="ARBA" id="ARBA00037847"/>
    </source>
</evidence>
<evidence type="ECO:0000256" key="7">
    <source>
        <dbReference type="ARBA" id="ARBA00023065"/>
    </source>
</evidence>
<keyword evidence="2 13" id="KW-0813">Transport</keyword>
<evidence type="ECO:0000313" key="15">
    <source>
        <dbReference type="EMBL" id="OPA81729.1"/>
    </source>
</evidence>